<evidence type="ECO:0000313" key="2">
    <source>
        <dbReference type="Proteomes" id="UP000282876"/>
    </source>
</evidence>
<dbReference type="EMBL" id="RCSS01000299">
    <property type="protein sequence ID" value="RVD92134.1"/>
    <property type="molecule type" value="Genomic_DNA"/>
</dbReference>
<name>A0A437ALX9_9MICR</name>
<organism evidence="1 2">
    <name type="scientific">Tubulinosema ratisbonensis</name>
    <dbReference type="NCBI Taxonomy" id="291195"/>
    <lineage>
        <taxon>Eukaryota</taxon>
        <taxon>Fungi</taxon>
        <taxon>Fungi incertae sedis</taxon>
        <taxon>Microsporidia</taxon>
        <taxon>Tubulinosematoidea</taxon>
        <taxon>Tubulinosematidae</taxon>
        <taxon>Tubulinosema</taxon>
    </lineage>
</organism>
<protein>
    <recommendedName>
        <fullName evidence="3">SHSP domain-containing protein</fullName>
    </recommendedName>
</protein>
<dbReference type="VEuPathDB" id="MicrosporidiaDB:TUBRATIS_13630"/>
<dbReference type="AlphaFoldDB" id="A0A437ALX9"/>
<keyword evidence="2" id="KW-1185">Reference proteome</keyword>
<comment type="caution">
    <text evidence="1">The sequence shown here is derived from an EMBL/GenBank/DDBJ whole genome shotgun (WGS) entry which is preliminary data.</text>
</comment>
<gene>
    <name evidence="1" type="ORF">TUBRATIS_13630</name>
</gene>
<sequence>MIIPKCSYNPIIKQEDDKQLTCEFNVPKEASQNCKIDSKGDTVYVNYECEKSEKKENKSYQSKIKQSFSYSTGKQIKNFTHKFENDKLILEVFFDK</sequence>
<accession>A0A437ALX9</accession>
<proteinExistence type="predicted"/>
<dbReference type="Proteomes" id="UP000282876">
    <property type="component" value="Unassembled WGS sequence"/>
</dbReference>
<reference evidence="1 2" key="1">
    <citation type="submission" date="2018-10" db="EMBL/GenBank/DDBJ databases">
        <title>Draft genome sequence of the microsporidian Tubulinosema ratisbonensis.</title>
        <authorList>
            <person name="Polonais V."/>
            <person name="Peyretaillade E."/>
            <person name="Niehus S."/>
            <person name="Wawrzyniak I."/>
            <person name="Franchet A."/>
            <person name="Gaspin C."/>
            <person name="Reichstadt M."/>
            <person name="Belser C."/>
            <person name="Labadie K."/>
            <person name="Delbac F."/>
            <person name="Ferrandon D."/>
        </authorList>
    </citation>
    <scope>NUCLEOTIDE SEQUENCE [LARGE SCALE GENOMIC DNA]</scope>
    <source>
        <strain evidence="1 2">Franzen</strain>
    </source>
</reference>
<evidence type="ECO:0000313" key="1">
    <source>
        <dbReference type="EMBL" id="RVD92134.1"/>
    </source>
</evidence>
<evidence type="ECO:0008006" key="3">
    <source>
        <dbReference type="Google" id="ProtNLM"/>
    </source>
</evidence>